<reference evidence="2" key="1">
    <citation type="journal article" date="2022" name="bioRxiv">
        <title>Deciphering the potential niche of two novel black yeast fungi from a biological soil crust based on their genomes, phenotypes, and melanin regulation.</title>
        <authorList>
            <consortium name="DOE Joint Genome Institute"/>
            <person name="Carr E.C."/>
            <person name="Barton Q."/>
            <person name="Grambo S."/>
            <person name="Sullivan M."/>
            <person name="Renfro C.M."/>
            <person name="Kuo A."/>
            <person name="Pangilinan J."/>
            <person name="Lipzen A."/>
            <person name="Keymanesh K."/>
            <person name="Savage E."/>
            <person name="Barry K."/>
            <person name="Grigoriev I.V."/>
            <person name="Riekhof W.R."/>
            <person name="Harris S.S."/>
        </authorList>
    </citation>
    <scope>NUCLEOTIDE SEQUENCE</scope>
    <source>
        <strain evidence="2">JF 03-4F</strain>
    </source>
</reference>
<comment type="caution">
    <text evidence="2">The sequence shown here is derived from an EMBL/GenBank/DDBJ whole genome shotgun (WGS) entry which is preliminary data.</text>
</comment>
<dbReference type="EMBL" id="MU404357">
    <property type="protein sequence ID" value="KAI1610735.1"/>
    <property type="molecule type" value="Genomic_DNA"/>
</dbReference>
<evidence type="ECO:0000313" key="3">
    <source>
        <dbReference type="Proteomes" id="UP001203852"/>
    </source>
</evidence>
<protein>
    <submittedName>
        <fullName evidence="2">Uncharacterized protein</fullName>
    </submittedName>
</protein>
<feature type="compositionally biased region" description="Polar residues" evidence="1">
    <location>
        <begin position="90"/>
        <end position="109"/>
    </location>
</feature>
<evidence type="ECO:0000313" key="2">
    <source>
        <dbReference type="EMBL" id="KAI1610735.1"/>
    </source>
</evidence>
<dbReference type="AlphaFoldDB" id="A0AAN6IBB8"/>
<feature type="region of interest" description="Disordered" evidence="1">
    <location>
        <begin position="73"/>
        <end position="174"/>
    </location>
</feature>
<evidence type="ECO:0000256" key="1">
    <source>
        <dbReference type="SAM" id="MobiDB-lite"/>
    </source>
</evidence>
<accession>A0AAN6IBB8</accession>
<gene>
    <name evidence="2" type="ORF">EDD36DRAFT_301682</name>
</gene>
<name>A0AAN6IBB8_9EURO</name>
<sequence>MAREQIKDIVITLQKAVISHLHEVFMEEVDLDLRLLKETSDNSRTSAIVCLGQLYQRMSTAEGLREQIFRHHLDHSDSGSPSSVPRSDSQRTYSSGDGAQSTTSYTTHNSRPRIGRHRTSPSGPPPHAASTMPSETLQDKMRGAGSCTAGGNVMQGQERNGESKGPSVGGWISQKVDRPNGFAVDRIWPYIDAAAPPPIDLSAKVTGHKPRQESAHHADASVETRNIGRNQNLLFNPDHSTLEVVDTSAAQEYLPQVSSTSLQLRHPHVQQNGSQTSCSQARDPWQQLRGRGVPATSVFTADSHPSRVPTTSSIVRRLSIRSSHSGSSRAGGFSLRRALPPGIVDVVQKKSSAKAGVQHDRSPPLRVVRSDLELPSESNLAGFCKGAVRQQLGSRKKGFVLHHKQGDKGEKWFFRCTKCSFAGPATISTALPSGGRGAVKREKTFDTKIRISPGGIKYRWAFLAKSHVSNKSSKSDLSNVTDKYGCYLCLAEGATKAWLDNKQRSSLGTSGDARRTDSMAPMFIGLHAFITHLETHRLPDRFPSSTVAGELNCIVGRVASESEDFDLNLPHRQNEDIAELL</sequence>
<feature type="compositionally biased region" description="Basic residues" evidence="1">
    <location>
        <begin position="110"/>
        <end position="119"/>
    </location>
</feature>
<proteinExistence type="predicted"/>
<organism evidence="2 3">
    <name type="scientific">Exophiala viscosa</name>
    <dbReference type="NCBI Taxonomy" id="2486360"/>
    <lineage>
        <taxon>Eukaryota</taxon>
        <taxon>Fungi</taxon>
        <taxon>Dikarya</taxon>
        <taxon>Ascomycota</taxon>
        <taxon>Pezizomycotina</taxon>
        <taxon>Eurotiomycetes</taxon>
        <taxon>Chaetothyriomycetidae</taxon>
        <taxon>Chaetothyriales</taxon>
        <taxon>Herpotrichiellaceae</taxon>
        <taxon>Exophiala</taxon>
    </lineage>
</organism>
<feature type="compositionally biased region" description="Low complexity" evidence="1">
    <location>
        <begin position="78"/>
        <end position="87"/>
    </location>
</feature>
<dbReference type="Proteomes" id="UP001203852">
    <property type="component" value="Unassembled WGS sequence"/>
</dbReference>
<keyword evidence="3" id="KW-1185">Reference proteome</keyword>